<evidence type="ECO:0000313" key="3">
    <source>
        <dbReference type="EMBL" id="MEI4770919.1"/>
    </source>
</evidence>
<comment type="caution">
    <text evidence="3">The sequence shown here is derived from an EMBL/GenBank/DDBJ whole genome shotgun (WGS) entry which is preliminary data.</text>
</comment>
<dbReference type="Gene3D" id="3.40.50.300">
    <property type="entry name" value="P-loop containing nucleotide triphosphate hydrolases"/>
    <property type="match status" value="1"/>
</dbReference>
<name>A0ABU8F822_9BACI</name>
<gene>
    <name evidence="3" type="ORF">WAX74_14950</name>
</gene>
<feature type="domain" description="Calcineurin-like phosphoesterase" evidence="1">
    <location>
        <begin position="1"/>
        <end position="231"/>
    </location>
</feature>
<evidence type="ECO:0000259" key="1">
    <source>
        <dbReference type="Pfam" id="PF00149"/>
    </source>
</evidence>
<sequence>MAFIHLSDIHFKDHENYLLEKKEQLLNAIKSTLYDVEKVFVVITGDIAFSGQSGQFDYGLDLINEVHQVIEDTIPNNVEIITIPGNHDCDFSKEDPLRDLVLSQSIESVKDEFIEIACKPLTKYFELEQLFLSDESIRYNDVLFKQLSFQVNSHKIIFNCLNTAWCSKRHEQAAQMFYPIHKYGPFLKESADISITLLHHPTHWLEPNNRREVEAILRQNSDLILSGHEHTSTNTSINDFRSNTTIYFEGGALQTDSLQESSFSIFKVNLSNQNLVKEGYTWNEDYYKKNIEINSSVVQLKKTSKSNQFQITDNFSEWLCDMGIPLKHPRITSAIKLDEFYVFPDAQVINYETRKENEGKNIINLKEILEWKDDKKILLIGNENYGKTSFCKIIFNNAWSKGYIPVYLTGKMLDQTDITTTLKTINREFLKQYVKDDPDQFEQLPKNKVLLIIDDFDSTRLQAKHQSTLLEKLNNVFPNILMTGKEVLKFNHLLSEENNPHLSNYLHLELKAFGHERRGEIIERWIRIGESPTSSESELVKDIDECETVLRKVIGTNFVPSLPFFILTILQSRESKESNLSESAFGYYYEFLIAQSMHRLKIKNDDMDTYYNYLSQLAYFLFTQKETEINRSQMIQFHHDYCNEYDIKVEFGEFEKKMIDAQMLVKSSNIYSFKYKYLYYFFTARYLSKELQTNQEAIKSLIGEMCSKLYIEEYANIVMFLSHLSKHPFILNGVYENAKIILNEFAPSKLEEEIEFLNKMIIEIPVIVMDDKRDVLEQRKERRRALDEVELSKQEITSTNHDISLEEDYEAFDIISKINWATKTLEIMGQILKNYYGSTRADAKLQLGQEAYLLSMRALNSFLITFDENRESIISEIEQILTEKDITSPDRAASTARNFLLNIITALTKFFVKKVSYSLGTMNLEETYQKILINNATNAVRLIDIAIKLDHDDAIPFKDMEDFLKGLKNNSNIFAENILRNLAVDHMYMFPIGYKDRQKLSSLLSINQKKSQTLQINSRQN</sequence>
<dbReference type="Pfam" id="PF00149">
    <property type="entry name" value="Metallophos"/>
    <property type="match status" value="1"/>
</dbReference>
<dbReference type="EMBL" id="JBAWSY010000013">
    <property type="protein sequence ID" value="MEI4770919.1"/>
    <property type="molecule type" value="Genomic_DNA"/>
</dbReference>
<evidence type="ECO:0000313" key="4">
    <source>
        <dbReference type="Proteomes" id="UP001364890"/>
    </source>
</evidence>
<dbReference type="InterPro" id="IPR004843">
    <property type="entry name" value="Calcineurin-like_PHP"/>
</dbReference>
<keyword evidence="4" id="KW-1185">Reference proteome</keyword>
<dbReference type="Gene3D" id="3.60.21.10">
    <property type="match status" value="1"/>
</dbReference>
<dbReference type="InterPro" id="IPR027417">
    <property type="entry name" value="P-loop_NTPase"/>
</dbReference>
<dbReference type="InterPro" id="IPR029052">
    <property type="entry name" value="Metallo-depent_PP-like"/>
</dbReference>
<feature type="domain" description="STAND NTPase 4 small alpha/beta" evidence="2">
    <location>
        <begin position="628"/>
        <end position="682"/>
    </location>
</feature>
<protein>
    <submittedName>
        <fullName evidence="3">Metallophosphoesterase</fullName>
    </submittedName>
</protein>
<proteinExistence type="predicted"/>
<dbReference type="PANTHER" id="PTHR31302">
    <property type="entry name" value="TRANSMEMBRANE PROTEIN WITH METALLOPHOSPHOESTERASE DOMAIN-RELATED"/>
    <property type="match status" value="1"/>
</dbReference>
<dbReference type="InterPro" id="IPR057123">
    <property type="entry name" value="STAND_NTPase4_dom"/>
</dbReference>
<dbReference type="Pfam" id="PF24406">
    <property type="entry name" value="nSTAND_NTPase4"/>
    <property type="match status" value="1"/>
</dbReference>
<dbReference type="SUPFAM" id="SSF52540">
    <property type="entry name" value="P-loop containing nucleoside triphosphate hydrolases"/>
    <property type="match status" value="1"/>
</dbReference>
<dbReference type="SUPFAM" id="SSF56300">
    <property type="entry name" value="Metallo-dependent phosphatases"/>
    <property type="match status" value="1"/>
</dbReference>
<reference evidence="3 4" key="1">
    <citation type="submission" date="2024-01" db="EMBL/GenBank/DDBJ databases">
        <title>Seven novel Bacillus-like species.</title>
        <authorList>
            <person name="Liu G."/>
        </authorList>
    </citation>
    <scope>NUCLEOTIDE SEQUENCE [LARGE SCALE GENOMIC DNA]</scope>
    <source>
        <strain evidence="3 4">FJAT-51614</strain>
    </source>
</reference>
<evidence type="ECO:0000259" key="2">
    <source>
        <dbReference type="Pfam" id="PF24406"/>
    </source>
</evidence>
<dbReference type="Proteomes" id="UP001364890">
    <property type="component" value="Unassembled WGS sequence"/>
</dbReference>
<dbReference type="InterPro" id="IPR051158">
    <property type="entry name" value="Metallophosphoesterase_sf"/>
</dbReference>
<dbReference type="PANTHER" id="PTHR31302:SF0">
    <property type="entry name" value="TRANSMEMBRANE PROTEIN WITH METALLOPHOSPHOESTERASE DOMAIN"/>
    <property type="match status" value="1"/>
</dbReference>
<accession>A0ABU8F822</accession>
<organism evidence="3 4">
    <name type="scientific">Psychrobacillus mangrovi</name>
    <dbReference type="NCBI Taxonomy" id="3117745"/>
    <lineage>
        <taxon>Bacteria</taxon>
        <taxon>Bacillati</taxon>
        <taxon>Bacillota</taxon>
        <taxon>Bacilli</taxon>
        <taxon>Bacillales</taxon>
        <taxon>Bacillaceae</taxon>
        <taxon>Psychrobacillus</taxon>
    </lineage>
</organism>
<dbReference type="RefSeq" id="WP_336498487.1">
    <property type="nucleotide sequence ID" value="NZ_JBAWSY010000013.1"/>
</dbReference>